<feature type="chain" id="PRO_5038024518" evidence="2">
    <location>
        <begin position="31"/>
        <end position="274"/>
    </location>
</feature>
<dbReference type="SUPFAM" id="SSF56925">
    <property type="entry name" value="OMPA-like"/>
    <property type="match status" value="1"/>
</dbReference>
<dbReference type="Proteomes" id="UP000600449">
    <property type="component" value="Unassembled WGS sequence"/>
</dbReference>
<keyword evidence="5" id="KW-1185">Reference proteome</keyword>
<sequence length="274" mass="28485">MSRLIHSRPILPLAAAALAAMALLPGTASAADVLPPLPALDGPAPASAPVGSGWYLRGDIGYTAYRDPETRARVGGVSAPLDGAELDPAPSIGLGAGYKFNSWLRADVTADHRFANTATVFSGVPNAAAFAQGDLSASTVLANVYLDLGTWHGFTPYVGGGVGYAWTRLDDFSVTNCVAPCAIGGIGLGTRLRDDEEIGGDFAWALMAGVAVDLGRSLSLDIGYRYVDLGTPEFETAAGTTFEVDDLTAHEARIGVRWTFAAPEPSIVPISRSY</sequence>
<dbReference type="Gene3D" id="2.40.160.20">
    <property type="match status" value="1"/>
</dbReference>
<feature type="signal peptide" evidence="2">
    <location>
        <begin position="1"/>
        <end position="30"/>
    </location>
</feature>
<dbReference type="EMBL" id="BMMF01000005">
    <property type="protein sequence ID" value="GGK34288.1"/>
    <property type="molecule type" value="Genomic_DNA"/>
</dbReference>
<organism evidence="4 5">
    <name type="scientific">Salinarimonas ramus</name>
    <dbReference type="NCBI Taxonomy" id="690164"/>
    <lineage>
        <taxon>Bacteria</taxon>
        <taxon>Pseudomonadati</taxon>
        <taxon>Pseudomonadota</taxon>
        <taxon>Alphaproteobacteria</taxon>
        <taxon>Hyphomicrobiales</taxon>
        <taxon>Salinarimonadaceae</taxon>
        <taxon>Salinarimonas</taxon>
    </lineage>
</organism>
<feature type="domain" description="Outer membrane protein beta-barrel" evidence="3">
    <location>
        <begin position="44"/>
        <end position="260"/>
    </location>
</feature>
<dbReference type="InterPro" id="IPR011250">
    <property type="entry name" value="OMP/PagP_B-barrel"/>
</dbReference>
<comment type="caution">
    <text evidence="4">The sequence shown here is derived from an EMBL/GenBank/DDBJ whole genome shotgun (WGS) entry which is preliminary data.</text>
</comment>
<keyword evidence="1 2" id="KW-0732">Signal</keyword>
<dbReference type="InterPro" id="IPR027385">
    <property type="entry name" value="Beta-barrel_OMP"/>
</dbReference>
<reference evidence="4 5" key="1">
    <citation type="journal article" date="2014" name="Int. J. Syst. Evol. Microbiol.">
        <title>Complete genome sequence of Corynebacterium casei LMG S-19264T (=DSM 44701T), isolated from a smear-ripened cheese.</title>
        <authorList>
            <consortium name="US DOE Joint Genome Institute (JGI-PGF)"/>
            <person name="Walter F."/>
            <person name="Albersmeier A."/>
            <person name="Kalinowski J."/>
            <person name="Ruckert C."/>
        </authorList>
    </citation>
    <scope>NUCLEOTIDE SEQUENCE [LARGE SCALE GENOMIC DNA]</scope>
    <source>
        <strain evidence="4 5">CGMCC 1.9161</strain>
    </source>
</reference>
<evidence type="ECO:0000256" key="1">
    <source>
        <dbReference type="ARBA" id="ARBA00022729"/>
    </source>
</evidence>
<evidence type="ECO:0000256" key="2">
    <source>
        <dbReference type="SAM" id="SignalP"/>
    </source>
</evidence>
<gene>
    <name evidence="4" type="ORF">GCM10011322_21280</name>
</gene>
<evidence type="ECO:0000313" key="4">
    <source>
        <dbReference type="EMBL" id="GGK34288.1"/>
    </source>
</evidence>
<proteinExistence type="predicted"/>
<dbReference type="AlphaFoldDB" id="A0A917Q7J4"/>
<dbReference type="Pfam" id="PF13505">
    <property type="entry name" value="OMP_b-brl"/>
    <property type="match status" value="1"/>
</dbReference>
<dbReference type="RefSeq" id="WP_188912567.1">
    <property type="nucleotide sequence ID" value="NZ_BMMF01000005.1"/>
</dbReference>
<evidence type="ECO:0000313" key="5">
    <source>
        <dbReference type="Proteomes" id="UP000600449"/>
    </source>
</evidence>
<name>A0A917Q7J4_9HYPH</name>
<protein>
    <submittedName>
        <fullName evidence="4">Outer surface protein</fullName>
    </submittedName>
</protein>
<accession>A0A917Q7J4</accession>
<evidence type="ECO:0000259" key="3">
    <source>
        <dbReference type="Pfam" id="PF13505"/>
    </source>
</evidence>